<dbReference type="Proteomes" id="UP000076420">
    <property type="component" value="Unassembled WGS sequence"/>
</dbReference>
<evidence type="ECO:0000259" key="8">
    <source>
        <dbReference type="Pfam" id="PF04049"/>
    </source>
</evidence>
<dbReference type="Pfam" id="PF04049">
    <property type="entry name" value="ANAPC8"/>
    <property type="match status" value="1"/>
</dbReference>
<evidence type="ECO:0000256" key="7">
    <source>
        <dbReference type="PROSITE-ProRule" id="PRU00339"/>
    </source>
</evidence>
<dbReference type="AlphaFoldDB" id="A0A2C9K5M1"/>
<keyword evidence="3" id="KW-0498">Mitosis</keyword>
<dbReference type="PROSITE" id="PS50005">
    <property type="entry name" value="TPR"/>
    <property type="match status" value="3"/>
</dbReference>
<dbReference type="VEuPathDB" id="VectorBase:BGLAX_031169"/>
<dbReference type="VEuPathDB" id="VectorBase:BGLB013595"/>
<reference evidence="9" key="1">
    <citation type="submission" date="2020-05" db="UniProtKB">
        <authorList>
            <consortium name="EnsemblMetazoa"/>
        </authorList>
    </citation>
    <scope>IDENTIFICATION</scope>
    <source>
        <strain evidence="9">BB02</strain>
    </source>
</reference>
<evidence type="ECO:0000256" key="6">
    <source>
        <dbReference type="ARBA" id="ARBA00023306"/>
    </source>
</evidence>
<evidence type="ECO:0000256" key="1">
    <source>
        <dbReference type="ARBA" id="ARBA00022618"/>
    </source>
</evidence>
<dbReference type="SUPFAM" id="SSF48452">
    <property type="entry name" value="TPR-like"/>
    <property type="match status" value="2"/>
</dbReference>
<gene>
    <name evidence="9" type="primary">106052264</name>
</gene>
<dbReference type="Pfam" id="PF13181">
    <property type="entry name" value="TPR_8"/>
    <property type="match status" value="1"/>
</dbReference>
<dbReference type="InterPro" id="IPR007192">
    <property type="entry name" value="APC8"/>
</dbReference>
<dbReference type="Gene3D" id="1.25.40.10">
    <property type="entry name" value="Tetratricopeptide repeat domain"/>
    <property type="match status" value="2"/>
</dbReference>
<dbReference type="OrthoDB" id="10262026at2759"/>
<dbReference type="SMART" id="SM00028">
    <property type="entry name" value="TPR"/>
    <property type="match status" value="6"/>
</dbReference>
<dbReference type="InterPro" id="IPR019734">
    <property type="entry name" value="TPR_rpt"/>
</dbReference>
<feature type="repeat" description="TPR" evidence="7">
    <location>
        <begin position="351"/>
        <end position="384"/>
    </location>
</feature>
<dbReference type="Pfam" id="PF13414">
    <property type="entry name" value="TPR_11"/>
    <property type="match status" value="1"/>
</dbReference>
<evidence type="ECO:0000256" key="3">
    <source>
        <dbReference type="ARBA" id="ARBA00022776"/>
    </source>
</evidence>
<accession>A0A2C9K5M1</accession>
<evidence type="ECO:0000256" key="5">
    <source>
        <dbReference type="ARBA" id="ARBA00022803"/>
    </source>
</evidence>
<proteinExistence type="predicted"/>
<evidence type="ECO:0000313" key="10">
    <source>
        <dbReference type="Proteomes" id="UP000076420"/>
    </source>
</evidence>
<dbReference type="STRING" id="6526.A0A2C9K5M1"/>
<dbReference type="GO" id="GO:0031145">
    <property type="term" value="P:anaphase-promoting complex-dependent catabolic process"/>
    <property type="evidence" value="ECO:0007669"/>
    <property type="project" value="TreeGrafter"/>
</dbReference>
<dbReference type="GO" id="GO:0016567">
    <property type="term" value="P:protein ubiquitination"/>
    <property type="evidence" value="ECO:0007669"/>
    <property type="project" value="TreeGrafter"/>
</dbReference>
<dbReference type="PANTHER" id="PTHR12558:SF10">
    <property type="entry name" value="CELL DIVISION CYCLE PROTEIN 23 HOMOLOG"/>
    <property type="match status" value="1"/>
</dbReference>
<organism evidence="9 10">
    <name type="scientific">Biomphalaria glabrata</name>
    <name type="common">Bloodfluke planorb</name>
    <name type="synonym">Freshwater snail</name>
    <dbReference type="NCBI Taxonomy" id="6526"/>
    <lineage>
        <taxon>Eukaryota</taxon>
        <taxon>Metazoa</taxon>
        <taxon>Spiralia</taxon>
        <taxon>Lophotrochozoa</taxon>
        <taxon>Mollusca</taxon>
        <taxon>Gastropoda</taxon>
        <taxon>Heterobranchia</taxon>
        <taxon>Euthyneura</taxon>
        <taxon>Panpulmonata</taxon>
        <taxon>Hygrophila</taxon>
        <taxon>Lymnaeoidea</taxon>
        <taxon>Planorbidae</taxon>
        <taxon>Biomphalaria</taxon>
    </lineage>
</organism>
<dbReference type="InterPro" id="IPR011990">
    <property type="entry name" value="TPR-like_helical_dom_sf"/>
</dbReference>
<evidence type="ECO:0000256" key="4">
    <source>
        <dbReference type="ARBA" id="ARBA00022786"/>
    </source>
</evidence>
<dbReference type="Pfam" id="PF13174">
    <property type="entry name" value="TPR_6"/>
    <property type="match status" value="1"/>
</dbReference>
<protein>
    <recommendedName>
        <fullName evidence="8">Cdc23 domain-containing protein</fullName>
    </recommendedName>
</protein>
<dbReference type="EnsemblMetazoa" id="BGLB013595-RC">
    <property type="protein sequence ID" value="BGLB013595-PC"/>
    <property type="gene ID" value="BGLB013595"/>
</dbReference>
<dbReference type="RefSeq" id="XP_013063040.2">
    <property type="nucleotide sequence ID" value="XM_013207586.2"/>
</dbReference>
<dbReference type="GO" id="GO:0005680">
    <property type="term" value="C:anaphase-promoting complex"/>
    <property type="evidence" value="ECO:0007669"/>
    <property type="project" value="InterPro"/>
</dbReference>
<feature type="repeat" description="TPR" evidence="7">
    <location>
        <begin position="385"/>
        <end position="418"/>
    </location>
</feature>
<dbReference type="GO" id="GO:0051301">
    <property type="term" value="P:cell division"/>
    <property type="evidence" value="ECO:0007669"/>
    <property type="project" value="UniProtKB-KW"/>
</dbReference>
<keyword evidence="2" id="KW-0677">Repeat</keyword>
<evidence type="ECO:0000313" key="9">
    <source>
        <dbReference type="EnsemblMetazoa" id="BGLB013595-PC"/>
    </source>
</evidence>
<keyword evidence="4" id="KW-0833">Ubl conjugation pathway</keyword>
<dbReference type="KEGG" id="bgt:106052264"/>
<feature type="domain" description="Cdc23" evidence="8">
    <location>
        <begin position="12"/>
        <end position="247"/>
    </location>
</feature>
<dbReference type="GO" id="GO:0045842">
    <property type="term" value="P:positive regulation of mitotic metaphase/anaphase transition"/>
    <property type="evidence" value="ECO:0007669"/>
    <property type="project" value="TreeGrafter"/>
</dbReference>
<feature type="repeat" description="TPR" evidence="7">
    <location>
        <begin position="317"/>
        <end position="350"/>
    </location>
</feature>
<sequence>MADVPPFDIQQVKCDLIVAQRECYDRRLVHAAKWAAEMSRALNVKVDAKSLIHAEEAEDFWDEYDSYVLGKNYYDVKEFDRAVHVLRDCTSPKPYFLRLYSLYMSDQKKKADNMPESSAVPEETDNEILKILQTELLEKHCKKELDGYGLYLYGVVLTKLDLPSSIDIFVESVNKEPMNWSAWMELARHITDKEMLLSLRLPQHWINSLFMAKVYMELQLNDNALAIYRTFMERGFSESSYLVSQFAVTYHEMRVVSVDQIILAVDLAVQTFKTLEVMDPYRLENMDVYSNLLFVTENKAELAHLAHKCCTINKYSVETCCVIGNYYSLRSQHEKALLYFQRALKLNANYISAWTLVGHEYMEMKNTSAAIQAYRRATEVDKRDYRAWYGLGQTYEILKMPNYSLYYYRRAQLLRPNDSRMVIALGECYQKIDRLQEAKKCFWKAHCLGDAEEIALLKLANLFVALNEREQACQAYTEYINQADKLLIRDHSVLSRAYLYLADYHSSKKNWDDAYTAAQKCTEFPETREEAKGMLRMIQTQRTQDTPVTPTAMNVDDSMDSMIHSDLYNPTAPRTFDRVTPVNLKFTP</sequence>
<keyword evidence="1" id="KW-0132">Cell division</keyword>
<dbReference type="PANTHER" id="PTHR12558">
    <property type="entry name" value="CELL DIVISION CYCLE 16,23,27"/>
    <property type="match status" value="1"/>
</dbReference>
<keyword evidence="5 7" id="KW-0802">TPR repeat</keyword>
<keyword evidence="6" id="KW-0131">Cell cycle</keyword>
<name>A0A2C9K5M1_BIOGL</name>
<evidence type="ECO:0000256" key="2">
    <source>
        <dbReference type="ARBA" id="ARBA00022737"/>
    </source>
</evidence>